<name>K9W5J7_9CYAN</name>
<sequence length="237" mass="26018">MLKSKQLPQSLAFLTITFVVGTSLYENMQLKAIANTPPTTLSFNSTTGNIWKNALKARTIGNNWRVYPCSGNAPLLCVSEKGKLAGTVEMARYPISTLPDFQKMLADAGIPVGKTNYQNPKYKGQILTALHAWVANHYAVIAKDRQIGYSSKYTFSPTNPKAVAVGNLSGLRYGFIGRQHNGSLQEQHISYVAFDGKTLYVIKTAFDPSGETGTFKNTAQLRGFQPHLSKVVAQLRL</sequence>
<evidence type="ECO:0000313" key="2">
    <source>
        <dbReference type="Proteomes" id="UP000010472"/>
    </source>
</evidence>
<dbReference type="RefSeq" id="WP_015204850.1">
    <property type="nucleotide sequence ID" value="NC_019753.1"/>
</dbReference>
<proteinExistence type="predicted"/>
<dbReference type="OrthoDB" id="470174at2"/>
<dbReference type="KEGG" id="cep:Cri9333_3942"/>
<organism evidence="1 2">
    <name type="scientific">Crinalium epipsammum PCC 9333</name>
    <dbReference type="NCBI Taxonomy" id="1173022"/>
    <lineage>
        <taxon>Bacteria</taxon>
        <taxon>Bacillati</taxon>
        <taxon>Cyanobacteriota</taxon>
        <taxon>Cyanophyceae</taxon>
        <taxon>Gomontiellales</taxon>
        <taxon>Gomontiellaceae</taxon>
        <taxon>Crinalium</taxon>
    </lineage>
</organism>
<reference evidence="1 2" key="1">
    <citation type="submission" date="2012-06" db="EMBL/GenBank/DDBJ databases">
        <title>Finished chromosome of genome of Crinalium epipsammum PCC 9333.</title>
        <authorList>
            <consortium name="US DOE Joint Genome Institute"/>
            <person name="Gugger M."/>
            <person name="Coursin T."/>
            <person name="Rippka R."/>
            <person name="Tandeau De Marsac N."/>
            <person name="Huntemann M."/>
            <person name="Wei C.-L."/>
            <person name="Han J."/>
            <person name="Detter J.C."/>
            <person name="Han C."/>
            <person name="Tapia R."/>
            <person name="Davenport K."/>
            <person name="Daligault H."/>
            <person name="Erkkila T."/>
            <person name="Gu W."/>
            <person name="Munk A.C.C."/>
            <person name="Teshima H."/>
            <person name="Xu Y."/>
            <person name="Chain P."/>
            <person name="Chen A."/>
            <person name="Krypides N."/>
            <person name="Mavromatis K."/>
            <person name="Markowitz V."/>
            <person name="Szeto E."/>
            <person name="Ivanova N."/>
            <person name="Mikhailova N."/>
            <person name="Ovchinnikova G."/>
            <person name="Pagani I."/>
            <person name="Pati A."/>
            <person name="Goodwin L."/>
            <person name="Peters L."/>
            <person name="Pitluck S."/>
            <person name="Woyke T."/>
            <person name="Kerfeld C."/>
        </authorList>
    </citation>
    <scope>NUCLEOTIDE SEQUENCE [LARGE SCALE GENOMIC DNA]</scope>
    <source>
        <strain evidence="1 2">PCC 9333</strain>
    </source>
</reference>
<dbReference type="eggNOG" id="ENOG5030QJU">
    <property type="taxonomic scope" value="Bacteria"/>
</dbReference>
<protein>
    <submittedName>
        <fullName evidence="1">Uncharacterized protein</fullName>
    </submittedName>
</protein>
<dbReference type="HOGENOM" id="CLU_1084546_0_0_3"/>
<accession>K9W5J7</accession>
<keyword evidence="2" id="KW-1185">Reference proteome</keyword>
<dbReference type="AlphaFoldDB" id="K9W5J7"/>
<gene>
    <name evidence="1" type="ORF">Cri9333_3942</name>
</gene>
<evidence type="ECO:0000313" key="1">
    <source>
        <dbReference type="EMBL" id="AFZ14750.1"/>
    </source>
</evidence>
<dbReference type="Proteomes" id="UP000010472">
    <property type="component" value="Chromosome"/>
</dbReference>
<dbReference type="EMBL" id="CP003620">
    <property type="protein sequence ID" value="AFZ14750.1"/>
    <property type="molecule type" value="Genomic_DNA"/>
</dbReference>
<dbReference type="PATRIC" id="fig|1173022.3.peg.4253"/>